<dbReference type="EMBL" id="JPRK01000001">
    <property type="protein sequence ID" value="KIO54821.1"/>
    <property type="molecule type" value="Genomic_DNA"/>
</dbReference>
<proteinExistence type="predicted"/>
<keyword evidence="5" id="KW-1185">Reference proteome</keyword>
<feature type="transmembrane region" description="Helical" evidence="1">
    <location>
        <begin position="28"/>
        <end position="47"/>
    </location>
</feature>
<evidence type="ECO:0008006" key="6">
    <source>
        <dbReference type="Google" id="ProtNLM"/>
    </source>
</evidence>
<evidence type="ECO:0000313" key="2">
    <source>
        <dbReference type="EMBL" id="KIO54821.1"/>
    </source>
</evidence>
<keyword evidence="1" id="KW-0812">Transmembrane</keyword>
<gene>
    <name evidence="3" type="ORF">B0A73_18375</name>
    <name evidence="2" type="ORF">IW18_00060</name>
</gene>
<comment type="caution">
    <text evidence="2">The sequence shown here is derived from an EMBL/GenBank/DDBJ whole genome shotgun (WGS) entry which is preliminary data.</text>
</comment>
<sequence>MKPKNKINFESSLQQRFISNINTTKNKIIMKTMLLCVFLSLSFAFVSEKTGWLEVDWKIIFIPALLVLQIIIIGTALKNRYKKH</sequence>
<feature type="transmembrane region" description="Helical" evidence="1">
    <location>
        <begin position="59"/>
        <end position="77"/>
    </location>
</feature>
<evidence type="ECO:0000256" key="1">
    <source>
        <dbReference type="SAM" id="Phobius"/>
    </source>
</evidence>
<accession>A0A0D0F572</accession>
<dbReference type="RefSeq" id="WP_041515551.1">
    <property type="nucleotide sequence ID" value="NZ_JPRK01000001.1"/>
</dbReference>
<dbReference type="Proteomes" id="UP000032061">
    <property type="component" value="Unassembled WGS sequence"/>
</dbReference>
<dbReference type="Pfam" id="PF10269">
    <property type="entry name" value="Tmemb_185A"/>
    <property type="match status" value="1"/>
</dbReference>
<reference evidence="2 4" key="1">
    <citation type="submission" date="2015-01" db="EMBL/GenBank/DDBJ databases">
        <title>Genome of Flavobacterium hibernum DSM 12611.</title>
        <authorList>
            <person name="Stropko S.J."/>
            <person name="Pipes S.E."/>
            <person name="Newman J.D."/>
        </authorList>
    </citation>
    <scope>NUCLEOTIDE SEQUENCE [LARGE SCALE GENOMIC DNA]</scope>
    <source>
        <strain evidence="2 4">DSM 12611</strain>
    </source>
</reference>
<keyword evidence="1" id="KW-0472">Membrane</keyword>
<organism evidence="2 4">
    <name type="scientific">Flavobacterium hibernum</name>
    <dbReference type="NCBI Taxonomy" id="37752"/>
    <lineage>
        <taxon>Bacteria</taxon>
        <taxon>Pseudomonadati</taxon>
        <taxon>Bacteroidota</taxon>
        <taxon>Flavobacteriia</taxon>
        <taxon>Flavobacteriales</taxon>
        <taxon>Flavobacteriaceae</taxon>
        <taxon>Flavobacterium</taxon>
    </lineage>
</organism>
<reference evidence="3 5" key="2">
    <citation type="submission" date="2016-11" db="EMBL/GenBank/DDBJ databases">
        <title>Whole genomes of Flavobacteriaceae.</title>
        <authorList>
            <person name="Stine C."/>
            <person name="Li C."/>
            <person name="Tadesse D."/>
        </authorList>
    </citation>
    <scope>NUCLEOTIDE SEQUENCE [LARGE SCALE GENOMIC DNA]</scope>
    <source>
        <strain evidence="3 5">ATCC 51468</strain>
    </source>
</reference>
<dbReference type="AlphaFoldDB" id="A0A0D0F572"/>
<dbReference type="Proteomes" id="UP000198302">
    <property type="component" value="Unassembled WGS sequence"/>
</dbReference>
<evidence type="ECO:0000313" key="5">
    <source>
        <dbReference type="Proteomes" id="UP000198302"/>
    </source>
</evidence>
<evidence type="ECO:0000313" key="3">
    <source>
        <dbReference type="EMBL" id="OXA84831.1"/>
    </source>
</evidence>
<dbReference type="EMBL" id="MUGX01000028">
    <property type="protein sequence ID" value="OXA84831.1"/>
    <property type="molecule type" value="Genomic_DNA"/>
</dbReference>
<dbReference type="InterPro" id="IPR019396">
    <property type="entry name" value="TM_Fragile-X-F-assoc"/>
</dbReference>
<name>A0A0D0F572_9FLAO</name>
<dbReference type="STRING" id="37752.IW18_00060"/>
<dbReference type="OrthoDB" id="1367419at2"/>
<evidence type="ECO:0000313" key="4">
    <source>
        <dbReference type="Proteomes" id="UP000032061"/>
    </source>
</evidence>
<protein>
    <recommendedName>
        <fullName evidence="6">Transmembrane Fragile-X-F protein</fullName>
    </recommendedName>
</protein>
<keyword evidence="1" id="KW-1133">Transmembrane helix</keyword>